<dbReference type="GO" id="GO:0003935">
    <property type="term" value="F:GTP cyclohydrolase II activity"/>
    <property type="evidence" value="ECO:0007669"/>
    <property type="project" value="UniProtKB-UniRule"/>
</dbReference>
<feature type="binding site" evidence="14">
    <location>
        <position position="329"/>
    </location>
    <ligand>
        <name>Zn(2+)</name>
        <dbReference type="ChEBI" id="CHEBI:29105"/>
        <note>catalytic</note>
    </ligand>
</feature>
<evidence type="ECO:0000256" key="14">
    <source>
        <dbReference type="HAMAP-Rule" id="MF_00179"/>
    </source>
</evidence>
<dbReference type="GO" id="GO:0008270">
    <property type="term" value="F:zinc ion binding"/>
    <property type="evidence" value="ECO:0007669"/>
    <property type="project" value="UniProtKB-UniRule"/>
</dbReference>
<dbReference type="GO" id="GO:0005829">
    <property type="term" value="C:cytosol"/>
    <property type="evidence" value="ECO:0007669"/>
    <property type="project" value="TreeGrafter"/>
</dbReference>
<comment type="similarity">
    <text evidence="5">In the N-terminal section; belongs to the DHBP synthase family.</text>
</comment>
<evidence type="ECO:0000256" key="3">
    <source>
        <dbReference type="ARBA" id="ARBA00004853"/>
    </source>
</evidence>
<comment type="cofactor">
    <cofactor evidence="14">
        <name>Zn(2+)</name>
        <dbReference type="ChEBI" id="CHEBI:29105"/>
    </cofactor>
    <text evidence="14">Binds 1 zinc ion per subunit.</text>
</comment>
<feature type="active site" description="Proton acceptor" evidence="14">
    <location>
        <position position="391"/>
    </location>
</feature>
<dbReference type="AlphaFoldDB" id="A0A3N1HMC5"/>
<dbReference type="Pfam" id="PF00926">
    <property type="entry name" value="DHBP_synthase"/>
    <property type="match status" value="1"/>
</dbReference>
<dbReference type="GO" id="GO:0009231">
    <property type="term" value="P:riboflavin biosynthetic process"/>
    <property type="evidence" value="ECO:0007669"/>
    <property type="project" value="UniProtKB-UniRule"/>
</dbReference>
<evidence type="ECO:0000256" key="12">
    <source>
        <dbReference type="ARBA" id="ARBA00043932"/>
    </source>
</evidence>
<reference evidence="17 18" key="1">
    <citation type="journal article" date="2015" name="Stand. Genomic Sci.">
        <title>Genomic Encyclopedia of Bacterial and Archaeal Type Strains, Phase III: the genomes of soil and plant-associated and newly described type strains.</title>
        <authorList>
            <person name="Whitman W.B."/>
            <person name="Woyke T."/>
            <person name="Klenk H.P."/>
            <person name="Zhou Y."/>
            <person name="Lilburn T.G."/>
            <person name="Beck B.J."/>
            <person name="De Vos P."/>
            <person name="Vandamme P."/>
            <person name="Eisen J.A."/>
            <person name="Garrity G."/>
            <person name="Hugenholtz P."/>
            <person name="Kyrpides N.C."/>
        </authorList>
    </citation>
    <scope>NUCLEOTIDE SEQUENCE [LARGE SCALE GENOMIC DNA]</scope>
    <source>
        <strain evidence="17 18">CECT 7306</strain>
    </source>
</reference>
<protein>
    <recommendedName>
        <fullName evidence="14">GTP cyclohydrolase-2</fullName>
        <ecNumber evidence="14">3.5.4.25</ecNumber>
    </recommendedName>
    <alternativeName>
        <fullName evidence="14">GTP cyclohydrolase II</fullName>
    </alternativeName>
</protein>
<dbReference type="EMBL" id="RJKN01000003">
    <property type="protein sequence ID" value="ROP43668.1"/>
    <property type="molecule type" value="Genomic_DNA"/>
</dbReference>
<dbReference type="Pfam" id="PF00925">
    <property type="entry name" value="GTP_cyclohydro2"/>
    <property type="match status" value="1"/>
</dbReference>
<dbReference type="FunFam" id="3.40.50.10990:FF:000001">
    <property type="entry name" value="Riboflavin biosynthesis protein RibBA"/>
    <property type="match status" value="1"/>
</dbReference>
<organism evidence="17 18">
    <name type="scientific">Pseudokineococcus lusitanus</name>
    <dbReference type="NCBI Taxonomy" id="763993"/>
    <lineage>
        <taxon>Bacteria</taxon>
        <taxon>Bacillati</taxon>
        <taxon>Actinomycetota</taxon>
        <taxon>Actinomycetes</taxon>
        <taxon>Kineosporiales</taxon>
        <taxon>Kineosporiaceae</taxon>
        <taxon>Pseudokineococcus</taxon>
    </lineage>
</organism>
<dbReference type="PIRSF" id="PIRSF001259">
    <property type="entry name" value="RibA"/>
    <property type="match status" value="1"/>
</dbReference>
<dbReference type="InterPro" id="IPR017945">
    <property type="entry name" value="DHBP_synth_RibB-like_a/b_dom"/>
</dbReference>
<dbReference type="InterPro" id="IPR000422">
    <property type="entry name" value="DHBP_synthase_RibB"/>
</dbReference>
<evidence type="ECO:0000313" key="18">
    <source>
        <dbReference type="Proteomes" id="UP000276232"/>
    </source>
</evidence>
<feature type="binding site" evidence="14">
    <location>
        <position position="334"/>
    </location>
    <ligand>
        <name>GTP</name>
        <dbReference type="ChEBI" id="CHEBI:37565"/>
    </ligand>
</feature>
<dbReference type="InterPro" id="IPR000926">
    <property type="entry name" value="RibA"/>
</dbReference>
<dbReference type="OrthoDB" id="9793111at2"/>
<dbReference type="InterPro" id="IPR032677">
    <property type="entry name" value="GTP_cyclohydro_II"/>
</dbReference>
<name>A0A3N1HMC5_9ACTN</name>
<dbReference type="InParanoid" id="A0A3N1HMC5"/>
<dbReference type="NCBIfam" id="NF001591">
    <property type="entry name" value="PRK00393.1"/>
    <property type="match status" value="1"/>
</dbReference>
<keyword evidence="6 14" id="KW-0686">Riboflavin biosynthesis</keyword>
<keyword evidence="18" id="KW-1185">Reference proteome</keyword>
<dbReference type="GO" id="GO:0008686">
    <property type="term" value="F:3,4-dihydroxy-2-butanone-4-phosphate synthase activity"/>
    <property type="evidence" value="ECO:0007669"/>
    <property type="project" value="UniProtKB-EC"/>
</dbReference>
<evidence type="ECO:0000256" key="11">
    <source>
        <dbReference type="ARBA" id="ARBA00023134"/>
    </source>
</evidence>
<comment type="function">
    <text evidence="2">Catalyzes the conversion of D-ribulose 5-phosphate to formate and 3,4-dihydroxy-2-butanone 4-phosphate.</text>
</comment>
<evidence type="ECO:0000259" key="16">
    <source>
        <dbReference type="Pfam" id="PF00925"/>
    </source>
</evidence>
<evidence type="ECO:0000256" key="7">
    <source>
        <dbReference type="ARBA" id="ARBA00022723"/>
    </source>
</evidence>
<evidence type="ECO:0000256" key="5">
    <source>
        <dbReference type="ARBA" id="ARBA00005520"/>
    </source>
</evidence>
<feature type="active site" description="Nucleophile" evidence="14">
    <location>
        <position position="393"/>
    </location>
</feature>
<evidence type="ECO:0000256" key="6">
    <source>
        <dbReference type="ARBA" id="ARBA00022619"/>
    </source>
</evidence>
<feature type="region of interest" description="Disordered" evidence="15">
    <location>
        <begin position="1"/>
        <end position="28"/>
    </location>
</feature>
<dbReference type="UniPathway" id="UPA00275">
    <property type="reaction ID" value="UER00399"/>
</dbReference>
<keyword evidence="10 14" id="KW-0862">Zinc</keyword>
<feature type="binding site" evidence="14">
    <location>
        <position position="419"/>
    </location>
    <ligand>
        <name>GTP</name>
        <dbReference type="ChEBI" id="CHEBI:37565"/>
    </ligand>
</feature>
<dbReference type="Gene3D" id="3.90.870.10">
    <property type="entry name" value="DHBP synthase"/>
    <property type="match status" value="1"/>
</dbReference>
<feature type="binding site" evidence="14">
    <location>
        <position position="414"/>
    </location>
    <ligand>
        <name>GTP</name>
        <dbReference type="ChEBI" id="CHEBI:37565"/>
    </ligand>
</feature>
<dbReference type="PANTHER" id="PTHR21327:SF18">
    <property type="entry name" value="3,4-DIHYDROXY-2-BUTANONE 4-PHOSPHATE SYNTHASE"/>
    <property type="match status" value="1"/>
</dbReference>
<feature type="binding site" evidence="14">
    <location>
        <position position="331"/>
    </location>
    <ligand>
        <name>Zn(2+)</name>
        <dbReference type="ChEBI" id="CHEBI:29105"/>
        <note>catalytic</note>
    </ligand>
</feature>
<comment type="function">
    <text evidence="12 14">Catalyzes the conversion of GTP to 2,5-diamino-6-ribosylamino-4(3H)-pyrimidinone 5'-phosphate (DARP), formate and pyrophosphate.</text>
</comment>
<comment type="pathway">
    <text evidence="4">Cofactor biosynthesis; riboflavin biosynthesis; 2-hydroxy-3-oxobutyl phosphate from D-ribulose 5-phosphate: step 1/1.</text>
</comment>
<dbReference type="CDD" id="cd00641">
    <property type="entry name" value="GTP_cyclohydro2"/>
    <property type="match status" value="1"/>
</dbReference>
<feature type="binding site" evidence="14">
    <location>
        <position position="379"/>
    </location>
    <ligand>
        <name>GTP</name>
        <dbReference type="ChEBI" id="CHEBI:37565"/>
    </ligand>
</feature>
<dbReference type="PANTHER" id="PTHR21327">
    <property type="entry name" value="GTP CYCLOHYDROLASE II-RELATED"/>
    <property type="match status" value="1"/>
</dbReference>
<evidence type="ECO:0000256" key="2">
    <source>
        <dbReference type="ARBA" id="ARBA00002284"/>
    </source>
</evidence>
<dbReference type="NCBIfam" id="TIGR00506">
    <property type="entry name" value="ribB"/>
    <property type="match status" value="1"/>
</dbReference>
<dbReference type="InterPro" id="IPR036144">
    <property type="entry name" value="RibA-like_sf"/>
</dbReference>
<gene>
    <name evidence="14" type="primary">ribA</name>
    <name evidence="17" type="ORF">EDC03_1261</name>
</gene>
<comment type="catalytic activity">
    <reaction evidence="1">
        <text>D-ribulose 5-phosphate = (2S)-2-hydroxy-3-oxobutyl phosphate + formate + H(+)</text>
        <dbReference type="Rhea" id="RHEA:18457"/>
        <dbReference type="ChEBI" id="CHEBI:15378"/>
        <dbReference type="ChEBI" id="CHEBI:15740"/>
        <dbReference type="ChEBI" id="CHEBI:58121"/>
        <dbReference type="ChEBI" id="CHEBI:58830"/>
        <dbReference type="EC" id="4.1.99.12"/>
    </reaction>
</comment>
<evidence type="ECO:0000256" key="9">
    <source>
        <dbReference type="ARBA" id="ARBA00022801"/>
    </source>
</evidence>
<proteinExistence type="inferred from homology"/>
<dbReference type="HAMAP" id="MF_00179">
    <property type="entry name" value="RibA"/>
    <property type="match status" value="1"/>
</dbReference>
<feature type="binding site" evidence="14">
    <location>
        <begin position="357"/>
        <end position="359"/>
    </location>
    <ligand>
        <name>GTP</name>
        <dbReference type="ChEBI" id="CHEBI:37565"/>
    </ligand>
</feature>
<keyword evidence="7 14" id="KW-0479">Metal-binding</keyword>
<dbReference type="Proteomes" id="UP000276232">
    <property type="component" value="Unassembled WGS sequence"/>
</dbReference>
<dbReference type="RefSeq" id="WP_123379385.1">
    <property type="nucleotide sequence ID" value="NZ_RJKN01000003.1"/>
</dbReference>
<evidence type="ECO:0000256" key="10">
    <source>
        <dbReference type="ARBA" id="ARBA00022833"/>
    </source>
</evidence>
<feature type="binding site" evidence="14">
    <location>
        <begin position="313"/>
        <end position="317"/>
    </location>
    <ligand>
        <name>GTP</name>
        <dbReference type="ChEBI" id="CHEBI:37565"/>
    </ligand>
</feature>
<evidence type="ECO:0000256" key="13">
    <source>
        <dbReference type="ARBA" id="ARBA00049295"/>
    </source>
</evidence>
<comment type="pathway">
    <text evidence="3 14">Cofactor biosynthesis; riboflavin biosynthesis; 5-amino-6-(D-ribitylamino)uracil from GTP: step 1/4.</text>
</comment>
<dbReference type="EC" id="3.5.4.25" evidence="14"/>
<dbReference type="SUPFAM" id="SSF55821">
    <property type="entry name" value="YrdC/RibB"/>
    <property type="match status" value="1"/>
</dbReference>
<dbReference type="NCBIfam" id="TIGR00505">
    <property type="entry name" value="ribA"/>
    <property type="match status" value="1"/>
</dbReference>
<feature type="domain" description="GTP cyclohydrolase II" evidence="16">
    <location>
        <begin position="266"/>
        <end position="435"/>
    </location>
</feature>
<comment type="caution">
    <text evidence="17">The sequence shown here is derived from an EMBL/GenBank/DDBJ whole genome shotgun (WGS) entry which is preliminary data.</text>
</comment>
<evidence type="ECO:0000256" key="1">
    <source>
        <dbReference type="ARBA" id="ARBA00000141"/>
    </source>
</evidence>
<keyword evidence="11 14" id="KW-0342">GTP-binding</keyword>
<dbReference type="Gene3D" id="3.40.50.10990">
    <property type="entry name" value="GTP cyclohydrolase II"/>
    <property type="match status" value="1"/>
</dbReference>
<keyword evidence="9 14" id="KW-0378">Hydrolase</keyword>
<evidence type="ECO:0000256" key="4">
    <source>
        <dbReference type="ARBA" id="ARBA00004904"/>
    </source>
</evidence>
<feature type="binding site" evidence="14">
    <location>
        <position position="318"/>
    </location>
    <ligand>
        <name>Zn(2+)</name>
        <dbReference type="ChEBI" id="CHEBI:29105"/>
        <note>catalytic</note>
    </ligand>
</feature>
<keyword evidence="8 14" id="KW-0547">Nucleotide-binding</keyword>
<evidence type="ECO:0000313" key="17">
    <source>
        <dbReference type="EMBL" id="ROP43668.1"/>
    </source>
</evidence>
<dbReference type="GO" id="GO:0005525">
    <property type="term" value="F:GTP binding"/>
    <property type="evidence" value="ECO:0007669"/>
    <property type="project" value="UniProtKB-KW"/>
</dbReference>
<comment type="similarity">
    <text evidence="14">Belongs to the GTP cyclohydrolase II family.</text>
</comment>
<sequence>MSGPRPVGPEDLPGTVEVPAAEAGETGPDAVTVDAERPTVRVDDVADALAALAAGRPVVVLDGVDREDEGDLVVAASLATPETVAFVVRWTSGLLCAPMTPEVADRLALPLMAAPFAGAGGDAHGTAYTLTVDALEGTTTGISATDRARTLAVLADPASRPADLRRPGHVLPLRARAGGVRERPGHTEAAVDLCRLAGLPPVGLIAEIVDDADPRGGMLRGEGCRAFADAHDLPLVTIGQVAEHLAAVDAPQEPPAEQGRVVRGAVASLPTASGRFTAHAFVEPATGTEHVALVPEAPGGGRRGLPADDVLVRVHSECLTGDALGSRRCDCGPQLRAALAAVAAEGDGVVVYVRGHEGRGIGLAAKVAAYAEQDEGADTVEANLRLGLPADAREYGAPAAVLRALGVRSARLLTNNPEKEAGVAEHGVVVRGRVPLVVPAGAEAARYLEVKRDRMGHVLPLHGLVGA</sequence>
<dbReference type="SUPFAM" id="SSF142695">
    <property type="entry name" value="RibA-like"/>
    <property type="match status" value="1"/>
</dbReference>
<evidence type="ECO:0000256" key="8">
    <source>
        <dbReference type="ARBA" id="ARBA00022741"/>
    </source>
</evidence>
<dbReference type="FunCoup" id="A0A3N1HMC5">
    <property type="interactions" value="180"/>
</dbReference>
<comment type="catalytic activity">
    <reaction evidence="13 14">
        <text>GTP + 4 H2O = 2,5-diamino-6-hydroxy-4-(5-phosphoribosylamino)-pyrimidine + formate + 2 phosphate + 3 H(+)</text>
        <dbReference type="Rhea" id="RHEA:23704"/>
        <dbReference type="ChEBI" id="CHEBI:15377"/>
        <dbReference type="ChEBI" id="CHEBI:15378"/>
        <dbReference type="ChEBI" id="CHEBI:15740"/>
        <dbReference type="ChEBI" id="CHEBI:37565"/>
        <dbReference type="ChEBI" id="CHEBI:43474"/>
        <dbReference type="ChEBI" id="CHEBI:58614"/>
        <dbReference type="EC" id="3.5.4.25"/>
    </reaction>
</comment>
<accession>A0A3N1HMC5</accession>
<evidence type="ECO:0000256" key="15">
    <source>
        <dbReference type="SAM" id="MobiDB-lite"/>
    </source>
</evidence>